<dbReference type="AlphaFoldDB" id="A0A3P6FMK1"/>
<proteinExistence type="predicted"/>
<gene>
    <name evidence="1" type="ORF">BOLC5T33209H</name>
</gene>
<sequence>MMEPPTVVAAVSDQSEAITEPAVVSFPPPLESDSQAVVDYITDSLLPLSESVIPPPTTLVTNELEIPHDQPFIFSSIPSFPITSNPPLLPVHTLSSSTPPPSPPSSTALLSPTIISFASDLALASVVEQNLLSLMQKLCPGWSFASNHHDLNSSMVCFYSVISLLSAAN</sequence>
<name>A0A3P6FMK1_BRAOL</name>
<dbReference type="EMBL" id="LR031877">
    <property type="protein sequence ID" value="VDD45662.1"/>
    <property type="molecule type" value="Genomic_DNA"/>
</dbReference>
<reference evidence="1" key="1">
    <citation type="submission" date="2018-11" db="EMBL/GenBank/DDBJ databases">
        <authorList>
            <consortium name="Genoscope - CEA"/>
            <person name="William W."/>
        </authorList>
    </citation>
    <scope>NUCLEOTIDE SEQUENCE</scope>
</reference>
<accession>A0A3P6FMK1</accession>
<organism evidence="1">
    <name type="scientific">Brassica oleracea</name>
    <name type="common">Wild cabbage</name>
    <dbReference type="NCBI Taxonomy" id="3712"/>
    <lineage>
        <taxon>Eukaryota</taxon>
        <taxon>Viridiplantae</taxon>
        <taxon>Streptophyta</taxon>
        <taxon>Embryophyta</taxon>
        <taxon>Tracheophyta</taxon>
        <taxon>Spermatophyta</taxon>
        <taxon>Magnoliopsida</taxon>
        <taxon>eudicotyledons</taxon>
        <taxon>Gunneridae</taxon>
        <taxon>Pentapetalae</taxon>
        <taxon>rosids</taxon>
        <taxon>malvids</taxon>
        <taxon>Brassicales</taxon>
        <taxon>Brassicaceae</taxon>
        <taxon>Brassiceae</taxon>
        <taxon>Brassica</taxon>
    </lineage>
</organism>
<evidence type="ECO:0000313" key="1">
    <source>
        <dbReference type="EMBL" id="VDD45662.1"/>
    </source>
</evidence>
<feature type="non-terminal residue" evidence="1">
    <location>
        <position position="169"/>
    </location>
</feature>
<protein>
    <submittedName>
        <fullName evidence="1">Uncharacterized protein</fullName>
    </submittedName>
</protein>